<keyword evidence="4" id="KW-1185">Reference proteome</keyword>
<dbReference type="InterPro" id="IPR007278">
    <property type="entry name" value="DUF397"/>
</dbReference>
<name>A0A7W7T785_9PSEU</name>
<evidence type="ECO:0000256" key="1">
    <source>
        <dbReference type="SAM" id="MobiDB-lite"/>
    </source>
</evidence>
<gene>
    <name evidence="3" type="ORF">F4559_005213</name>
</gene>
<feature type="domain" description="DUF397" evidence="2">
    <location>
        <begin position="2"/>
        <end position="50"/>
    </location>
</feature>
<dbReference type="Proteomes" id="UP000542674">
    <property type="component" value="Unassembled WGS sequence"/>
</dbReference>
<evidence type="ECO:0000313" key="3">
    <source>
        <dbReference type="EMBL" id="MBB4967854.1"/>
    </source>
</evidence>
<reference evidence="3 4" key="1">
    <citation type="submission" date="2020-08" db="EMBL/GenBank/DDBJ databases">
        <title>Sequencing the genomes of 1000 actinobacteria strains.</title>
        <authorList>
            <person name="Klenk H.-P."/>
        </authorList>
    </citation>
    <scope>NUCLEOTIDE SEQUENCE [LARGE SCALE GENOMIC DNA]</scope>
    <source>
        <strain evidence="3 4">DSM 45084</strain>
    </source>
</reference>
<dbReference type="Pfam" id="PF04149">
    <property type="entry name" value="DUF397"/>
    <property type="match status" value="1"/>
</dbReference>
<evidence type="ECO:0000313" key="4">
    <source>
        <dbReference type="Proteomes" id="UP000542674"/>
    </source>
</evidence>
<feature type="region of interest" description="Disordered" evidence="1">
    <location>
        <begin position="1"/>
        <end position="20"/>
    </location>
</feature>
<sequence>MATWRKSSYSGSGGTGGGNCVEVAHDGRRLRVRDSKNPEAGTLTVSRAWLESLKTD</sequence>
<comment type="caution">
    <text evidence="3">The sequence shown here is derived from an EMBL/GenBank/DDBJ whole genome shotgun (WGS) entry which is preliminary data.</text>
</comment>
<organism evidence="3 4">
    <name type="scientific">Saccharothrix violaceirubra</name>
    <dbReference type="NCBI Taxonomy" id="413306"/>
    <lineage>
        <taxon>Bacteria</taxon>
        <taxon>Bacillati</taxon>
        <taxon>Actinomycetota</taxon>
        <taxon>Actinomycetes</taxon>
        <taxon>Pseudonocardiales</taxon>
        <taxon>Pseudonocardiaceae</taxon>
        <taxon>Saccharothrix</taxon>
    </lineage>
</organism>
<dbReference type="AlphaFoldDB" id="A0A7W7T785"/>
<accession>A0A7W7T785</accession>
<proteinExistence type="predicted"/>
<dbReference type="EMBL" id="JACHJS010000001">
    <property type="protein sequence ID" value="MBB4967854.1"/>
    <property type="molecule type" value="Genomic_DNA"/>
</dbReference>
<protein>
    <recommendedName>
        <fullName evidence="2">DUF397 domain-containing protein</fullName>
    </recommendedName>
</protein>
<evidence type="ECO:0000259" key="2">
    <source>
        <dbReference type="Pfam" id="PF04149"/>
    </source>
</evidence>
<dbReference type="RefSeq" id="WP_184672875.1">
    <property type="nucleotide sequence ID" value="NZ_BAABAI010000016.1"/>
</dbReference>